<evidence type="ECO:0000256" key="1">
    <source>
        <dbReference type="ARBA" id="ARBA00022612"/>
    </source>
</evidence>
<evidence type="ECO:0000313" key="6">
    <source>
        <dbReference type="Proteomes" id="UP000001383"/>
    </source>
</evidence>
<evidence type="ECO:0000256" key="3">
    <source>
        <dbReference type="ARBA" id="ARBA00022801"/>
    </source>
</evidence>
<dbReference type="AlphaFoldDB" id="B9E7R4"/>
<accession>B9E7R4</accession>
<dbReference type="Proteomes" id="UP000001383">
    <property type="component" value="Chromosome"/>
</dbReference>
<evidence type="ECO:0000259" key="4">
    <source>
        <dbReference type="Pfam" id="PF04586"/>
    </source>
</evidence>
<proteinExistence type="predicted"/>
<evidence type="ECO:0000313" key="5">
    <source>
        <dbReference type="EMBL" id="BAH18232.1"/>
    </source>
</evidence>
<gene>
    <name evidence="5" type="ordered locus">MCCL_1525</name>
</gene>
<dbReference type="GO" id="GO:0008233">
    <property type="term" value="F:peptidase activity"/>
    <property type="evidence" value="ECO:0007669"/>
    <property type="project" value="UniProtKB-KW"/>
</dbReference>
<dbReference type="InterPro" id="IPR006433">
    <property type="entry name" value="Prohead_protease"/>
</dbReference>
<dbReference type="HOGENOM" id="CLU_097078_0_1_9"/>
<reference evidence="5 6" key="1">
    <citation type="journal article" date="2009" name="J. Bacteriol.">
        <title>Complete genome sequence of Macrococcus caseolyticus strain JCSCS5402, reflecting the ancestral genome of the human-pathogenic staphylococci.</title>
        <authorList>
            <person name="Baba T."/>
            <person name="Kuwahara-Arai K."/>
            <person name="Uchiyama I."/>
            <person name="Takeuchi F."/>
            <person name="Ito T."/>
            <person name="Hiramatsu K."/>
        </authorList>
    </citation>
    <scope>NUCLEOTIDE SEQUENCE [LARGE SCALE GENOMIC DNA]</scope>
    <source>
        <strain evidence="5 6">JCSC5402</strain>
    </source>
</reference>
<evidence type="ECO:0000256" key="2">
    <source>
        <dbReference type="ARBA" id="ARBA00022670"/>
    </source>
</evidence>
<keyword evidence="3" id="KW-0378">Hydrolase</keyword>
<protein>
    <recommendedName>
        <fullName evidence="4">Prohead serine protease domain-containing protein</fullName>
    </recommendedName>
</protein>
<name>B9E7R4_MACCJ</name>
<feature type="domain" description="Prohead serine protease" evidence="4">
    <location>
        <begin position="18"/>
        <end position="174"/>
    </location>
</feature>
<sequence>MRIMTTELRSIEGNLEVKDDDQMIVEGYALRFNTWSEDLGKFIETISPNALKKTKLDDVRLLFNHDWNHVLGRQSADTLDLEVDEVGLRFKARLPNTSYAKDIYEQIRAGNINQCSFHFNADKKSIDMKYDNERGLYKRTINSINQIKEISIVSLPAYKETDVSVALRSITEIEENDKKLKLLKIENELFNL</sequence>
<keyword evidence="2" id="KW-0645">Protease</keyword>
<dbReference type="Pfam" id="PF04586">
    <property type="entry name" value="Peptidase_S78"/>
    <property type="match status" value="1"/>
</dbReference>
<dbReference type="EMBL" id="AP009484">
    <property type="protein sequence ID" value="BAH18232.1"/>
    <property type="molecule type" value="Genomic_DNA"/>
</dbReference>
<dbReference type="STRING" id="458233.MCCL_1525"/>
<dbReference type="KEGG" id="mcl:MCCL_1525"/>
<dbReference type="NCBIfam" id="TIGR01543">
    <property type="entry name" value="proheadase_HK97"/>
    <property type="match status" value="1"/>
</dbReference>
<dbReference type="InterPro" id="IPR054613">
    <property type="entry name" value="Peptidase_S78_dom"/>
</dbReference>
<dbReference type="GO" id="GO:0006508">
    <property type="term" value="P:proteolysis"/>
    <property type="evidence" value="ECO:0007669"/>
    <property type="project" value="UniProtKB-KW"/>
</dbReference>
<organism evidence="5 6">
    <name type="scientific">Macrococcus caseolyticus (strain JCSC5402)</name>
    <name type="common">Macrococcoides caseolyticum</name>
    <dbReference type="NCBI Taxonomy" id="458233"/>
    <lineage>
        <taxon>Bacteria</taxon>
        <taxon>Bacillati</taxon>
        <taxon>Bacillota</taxon>
        <taxon>Bacilli</taxon>
        <taxon>Bacillales</taxon>
        <taxon>Staphylococcaceae</taxon>
        <taxon>Macrococcoides</taxon>
    </lineage>
</organism>
<keyword evidence="1" id="KW-1188">Viral release from host cell</keyword>
<dbReference type="eggNOG" id="COG3740">
    <property type="taxonomic scope" value="Bacteria"/>
</dbReference>